<feature type="region of interest" description="Disordered" evidence="1">
    <location>
        <begin position="40"/>
        <end position="84"/>
    </location>
</feature>
<evidence type="ECO:0000256" key="1">
    <source>
        <dbReference type="SAM" id="MobiDB-lite"/>
    </source>
</evidence>
<sequence>MVHFKALFTSLSLFLLIFASLTLATIHPAAAATTGVAGAVAQDNHHHQTRQRKQRMNHGSFRGPRKHLLNPAVEHPLQLPKLPV</sequence>
<dbReference type="EMBL" id="AWUE01016262">
    <property type="protein sequence ID" value="OMO93481.1"/>
    <property type="molecule type" value="Genomic_DNA"/>
</dbReference>
<keyword evidence="2" id="KW-0732">Signal</keyword>
<reference evidence="4" key="1">
    <citation type="submission" date="2013-09" db="EMBL/GenBank/DDBJ databases">
        <title>Corchorus olitorius genome sequencing.</title>
        <authorList>
            <person name="Alam M."/>
            <person name="Haque M.S."/>
            <person name="Islam M.S."/>
            <person name="Emdad E.M."/>
            <person name="Islam M.M."/>
            <person name="Ahmed B."/>
            <person name="Halim A."/>
            <person name="Hossen Q.M.M."/>
            <person name="Hossain M.Z."/>
            <person name="Ahmed R."/>
            <person name="Khan M.M."/>
            <person name="Islam R."/>
            <person name="Rashid M.M."/>
            <person name="Khan S.A."/>
            <person name="Rahman M.S."/>
            <person name="Alam M."/>
            <person name="Yahiya A.S."/>
            <person name="Khan M.S."/>
            <person name="Azam M.S."/>
            <person name="Haque T."/>
            <person name="Lashkar M.Z.H."/>
            <person name="Akhand A.I."/>
            <person name="Morshed G."/>
            <person name="Roy S."/>
            <person name="Uddin K.S."/>
            <person name="Rabeya T."/>
            <person name="Hossain A.S."/>
            <person name="Chowdhury A."/>
            <person name="Snigdha A.R."/>
            <person name="Mortoza M.S."/>
            <person name="Matin S.A."/>
            <person name="Hoque S.M.E."/>
            <person name="Islam M.K."/>
            <person name="Roy D.K."/>
            <person name="Haider R."/>
            <person name="Moosa M.M."/>
            <person name="Elias S.M."/>
            <person name="Hasan A.M."/>
            <person name="Jahan S."/>
            <person name="Shafiuddin M."/>
            <person name="Mahmood N."/>
            <person name="Shommy N.S."/>
        </authorList>
    </citation>
    <scope>NUCLEOTIDE SEQUENCE [LARGE SCALE GENOMIC DNA]</scope>
    <source>
        <strain evidence="4">cv. O-4</strain>
    </source>
</reference>
<feature type="compositionally biased region" description="Basic residues" evidence="1">
    <location>
        <begin position="47"/>
        <end position="56"/>
    </location>
</feature>
<evidence type="ECO:0000256" key="2">
    <source>
        <dbReference type="SAM" id="SignalP"/>
    </source>
</evidence>
<gene>
    <name evidence="3" type="ORF">COLO4_16914</name>
</gene>
<protein>
    <submittedName>
        <fullName evidence="3">Uncharacterized protein</fullName>
    </submittedName>
</protein>
<comment type="caution">
    <text evidence="3">The sequence shown here is derived from an EMBL/GenBank/DDBJ whole genome shotgun (WGS) entry which is preliminary data.</text>
</comment>
<name>A0A1R3JFD0_9ROSI</name>
<dbReference type="AlphaFoldDB" id="A0A1R3JFD0"/>
<evidence type="ECO:0000313" key="4">
    <source>
        <dbReference type="Proteomes" id="UP000187203"/>
    </source>
</evidence>
<feature type="signal peptide" evidence="2">
    <location>
        <begin position="1"/>
        <end position="31"/>
    </location>
</feature>
<accession>A0A1R3JFD0</accession>
<evidence type="ECO:0000313" key="3">
    <source>
        <dbReference type="EMBL" id="OMO93481.1"/>
    </source>
</evidence>
<proteinExistence type="predicted"/>
<dbReference type="OrthoDB" id="1696886at2759"/>
<dbReference type="Proteomes" id="UP000187203">
    <property type="component" value="Unassembled WGS sequence"/>
</dbReference>
<feature type="chain" id="PRO_5012232755" evidence="2">
    <location>
        <begin position="32"/>
        <end position="84"/>
    </location>
</feature>
<organism evidence="3 4">
    <name type="scientific">Corchorus olitorius</name>
    <dbReference type="NCBI Taxonomy" id="93759"/>
    <lineage>
        <taxon>Eukaryota</taxon>
        <taxon>Viridiplantae</taxon>
        <taxon>Streptophyta</taxon>
        <taxon>Embryophyta</taxon>
        <taxon>Tracheophyta</taxon>
        <taxon>Spermatophyta</taxon>
        <taxon>Magnoliopsida</taxon>
        <taxon>eudicotyledons</taxon>
        <taxon>Gunneridae</taxon>
        <taxon>Pentapetalae</taxon>
        <taxon>rosids</taxon>
        <taxon>malvids</taxon>
        <taxon>Malvales</taxon>
        <taxon>Malvaceae</taxon>
        <taxon>Grewioideae</taxon>
        <taxon>Apeibeae</taxon>
        <taxon>Corchorus</taxon>
    </lineage>
</organism>
<keyword evidence="4" id="KW-1185">Reference proteome</keyword>